<dbReference type="EMBL" id="JACQPB010000034">
    <property type="protein sequence ID" value="MBI4210491.1"/>
    <property type="molecule type" value="Genomic_DNA"/>
</dbReference>
<feature type="transmembrane region" description="Helical" evidence="1">
    <location>
        <begin position="20"/>
        <end position="42"/>
    </location>
</feature>
<dbReference type="Proteomes" id="UP000732298">
    <property type="component" value="Unassembled WGS sequence"/>
</dbReference>
<gene>
    <name evidence="2" type="ORF">HY544_03235</name>
</gene>
<evidence type="ECO:0000313" key="2">
    <source>
        <dbReference type="EMBL" id="MBI4210491.1"/>
    </source>
</evidence>
<dbReference type="AlphaFoldDB" id="A0A8T3YNW9"/>
<protein>
    <submittedName>
        <fullName evidence="2">Uncharacterized protein</fullName>
    </submittedName>
</protein>
<name>A0A8T3YNW9_9ARCH</name>
<feature type="transmembrane region" description="Helical" evidence="1">
    <location>
        <begin position="106"/>
        <end position="122"/>
    </location>
</feature>
<feature type="transmembrane region" description="Helical" evidence="1">
    <location>
        <begin position="49"/>
        <end position="67"/>
    </location>
</feature>
<accession>A0A8T3YNW9</accession>
<keyword evidence="1" id="KW-1133">Transmembrane helix</keyword>
<reference evidence="2" key="1">
    <citation type="submission" date="2020-07" db="EMBL/GenBank/DDBJ databases">
        <title>Huge and variable diversity of episymbiotic CPR bacteria and DPANN archaea in groundwater ecosystems.</title>
        <authorList>
            <person name="He C.Y."/>
            <person name="Keren R."/>
            <person name="Whittaker M."/>
            <person name="Farag I.F."/>
            <person name="Doudna J."/>
            <person name="Cate J.H.D."/>
            <person name="Banfield J.F."/>
        </authorList>
    </citation>
    <scope>NUCLEOTIDE SEQUENCE</scope>
    <source>
        <strain evidence="2">NC_groundwater_1296_Ag_S-0.2um_52_80</strain>
    </source>
</reference>
<evidence type="ECO:0000256" key="1">
    <source>
        <dbReference type="SAM" id="Phobius"/>
    </source>
</evidence>
<keyword evidence="1" id="KW-0812">Transmembrane</keyword>
<feature type="transmembrane region" description="Helical" evidence="1">
    <location>
        <begin position="73"/>
        <end position="94"/>
    </location>
</feature>
<evidence type="ECO:0000313" key="3">
    <source>
        <dbReference type="Proteomes" id="UP000732298"/>
    </source>
</evidence>
<sequence>MSGGKVLVEIIQRALYLDAGYFIGLVAGAPFWVFAFVAAGYFFGNGQKVLLNFMVITGLLLGFADLLRAHDLVFYTAPALMVLYFARLSVLTALEKTKDWQKHVPLAFSLTTYAVLFYYNFFML</sequence>
<comment type="caution">
    <text evidence="2">The sequence shown here is derived from an EMBL/GenBank/DDBJ whole genome shotgun (WGS) entry which is preliminary data.</text>
</comment>
<proteinExistence type="predicted"/>
<keyword evidence="1" id="KW-0472">Membrane</keyword>
<organism evidence="2 3">
    <name type="scientific">Candidatus Iainarchaeum sp</name>
    <dbReference type="NCBI Taxonomy" id="3101447"/>
    <lineage>
        <taxon>Archaea</taxon>
        <taxon>Candidatus Iainarchaeota</taxon>
        <taxon>Candidatus Iainarchaeia</taxon>
        <taxon>Candidatus Iainarchaeales</taxon>
        <taxon>Candidatus Iainarchaeaceae</taxon>
        <taxon>Candidatus Iainarchaeum</taxon>
    </lineage>
</organism>